<dbReference type="EMBL" id="CP102294">
    <property type="protein sequence ID" value="UWN57118.1"/>
    <property type="molecule type" value="Genomic_DNA"/>
</dbReference>
<evidence type="ECO:0000313" key="2">
    <source>
        <dbReference type="Proteomes" id="UP001059295"/>
    </source>
</evidence>
<evidence type="ECO:0000313" key="1">
    <source>
        <dbReference type="EMBL" id="UWN57118.1"/>
    </source>
</evidence>
<name>A0ABY5UYU3_9BACT</name>
<gene>
    <name evidence="1" type="ORF">NQ491_10805</name>
</gene>
<dbReference type="GeneID" id="82892229"/>
<accession>A0ABY5UYU3</accession>
<sequence length="114" mass="13277">MVYFQYLPIQSERCKTFFLENRVASFRSANECRVIERSKIEKPLVLRQKHSIEGIRIGCGPQYGDLFPEIRHPKPFQVLRIAVLPQQGIPVDTMNGNRYRLALRSRRTAEPAHP</sequence>
<dbReference type="Proteomes" id="UP001059295">
    <property type="component" value="Chromosome"/>
</dbReference>
<protein>
    <submittedName>
        <fullName evidence="1">Uncharacterized protein</fullName>
    </submittedName>
</protein>
<proteinExistence type="predicted"/>
<organism evidence="1 2">
    <name type="scientific">Alistipes ihumii AP11</name>
    <dbReference type="NCBI Taxonomy" id="1211813"/>
    <lineage>
        <taxon>Bacteria</taxon>
        <taxon>Pseudomonadati</taxon>
        <taxon>Bacteroidota</taxon>
        <taxon>Bacteroidia</taxon>
        <taxon>Bacteroidales</taxon>
        <taxon>Rikenellaceae</taxon>
        <taxon>Alistipes</taxon>
    </lineage>
</organism>
<dbReference type="RefSeq" id="WP_232423192.1">
    <property type="nucleotide sequence ID" value="NZ_CAPH01000009.1"/>
</dbReference>
<keyword evidence="2" id="KW-1185">Reference proteome</keyword>
<reference evidence="1" key="1">
    <citation type="journal article" date="2022" name="Cell">
        <title>Design, construction, and in vivo augmentation of a complex gut microbiome.</title>
        <authorList>
            <person name="Cheng A.G."/>
            <person name="Ho P.Y."/>
            <person name="Aranda-Diaz A."/>
            <person name="Jain S."/>
            <person name="Yu F.B."/>
            <person name="Meng X."/>
            <person name="Wang M."/>
            <person name="Iakiviak M."/>
            <person name="Nagashima K."/>
            <person name="Zhao A."/>
            <person name="Murugkar P."/>
            <person name="Patil A."/>
            <person name="Atabakhsh K."/>
            <person name="Weakley A."/>
            <person name="Yan J."/>
            <person name="Brumbaugh A.R."/>
            <person name="Higginbottom S."/>
            <person name="Dimas A."/>
            <person name="Shiver A.L."/>
            <person name="Deutschbauer A."/>
            <person name="Neff N."/>
            <person name="Sonnenburg J.L."/>
            <person name="Huang K.C."/>
            <person name="Fischbach M.A."/>
        </authorList>
    </citation>
    <scope>NUCLEOTIDE SEQUENCE</scope>
    <source>
        <strain evidence="1">AP11</strain>
    </source>
</reference>